<reference evidence="1 2" key="1">
    <citation type="submission" date="2017-04" db="EMBL/GenBank/DDBJ databases">
        <title>Compelte genome sequence of WV33.</title>
        <authorList>
            <person name="Lee P.C."/>
        </authorList>
    </citation>
    <scope>NUCLEOTIDE SEQUENCE [LARGE SCALE GENOMIC DNA]</scope>
    <source>
        <strain evidence="1 2">WV33</strain>
    </source>
</reference>
<protein>
    <submittedName>
        <fullName evidence="1">Uncharacterized protein</fullName>
    </submittedName>
</protein>
<dbReference type="Gene3D" id="2.60.40.1080">
    <property type="match status" value="1"/>
</dbReference>
<dbReference type="AlphaFoldDB" id="A0A2S1LG17"/>
<accession>A0A2S1LG17</accession>
<proteinExistence type="predicted"/>
<sequence>MGFSSCIQEDIVNDEIDASIRINNSFSNFKVNDQVALDAFFFDNLGMRQTVAFDLKSSNPATVEVDNANKIITGKALGTAVITVSTLYAGVTTTKETTVTVNAVTVNPGGTMPTNSTAKVGTITKTSSYASAGDFEIVAIANGIRITFASNYVADQTLPGFAMYLTNNPNSISGALKIDSQGDSDGVIYKGIHSIDVIGVGINDFGYLTHWCEPFRIKVGQAEIKNK</sequence>
<dbReference type="EMBL" id="CP020918">
    <property type="protein sequence ID" value="AWG22486.1"/>
    <property type="molecule type" value="Genomic_DNA"/>
</dbReference>
<dbReference type="SUPFAM" id="SSF49373">
    <property type="entry name" value="Invasin/intimin cell-adhesion fragments"/>
    <property type="match status" value="1"/>
</dbReference>
<organism evidence="1 2">
    <name type="scientific">Flavobacterium faecale</name>
    <dbReference type="NCBI Taxonomy" id="1355330"/>
    <lineage>
        <taxon>Bacteria</taxon>
        <taxon>Pseudomonadati</taxon>
        <taxon>Bacteroidota</taxon>
        <taxon>Flavobacteriia</taxon>
        <taxon>Flavobacteriales</taxon>
        <taxon>Flavobacteriaceae</taxon>
        <taxon>Flavobacterium</taxon>
    </lineage>
</organism>
<evidence type="ECO:0000313" key="1">
    <source>
        <dbReference type="EMBL" id="AWG22486.1"/>
    </source>
</evidence>
<evidence type="ECO:0000313" key="2">
    <source>
        <dbReference type="Proteomes" id="UP000244527"/>
    </source>
</evidence>
<gene>
    <name evidence="1" type="ORF">FFWV33_13595</name>
</gene>
<keyword evidence="2" id="KW-1185">Reference proteome</keyword>
<dbReference type="InterPro" id="IPR008964">
    <property type="entry name" value="Invasin/intimin_cell_adhesion"/>
</dbReference>
<name>A0A2S1LG17_9FLAO</name>
<dbReference type="Proteomes" id="UP000244527">
    <property type="component" value="Chromosome"/>
</dbReference>
<dbReference type="KEGG" id="ffa:FFWV33_13595"/>